<sequence length="49" mass="5928">PRPHGSQKLSGQEQYRIRQGDYRIVYSIEDKDLLVDIFKIGHRREIYRP</sequence>
<dbReference type="SUPFAM" id="SSF143011">
    <property type="entry name" value="RelE-like"/>
    <property type="match status" value="1"/>
</dbReference>
<dbReference type="EMBL" id="BARV01039532">
    <property type="protein sequence ID" value="GAI57714.1"/>
    <property type="molecule type" value="Genomic_DNA"/>
</dbReference>
<keyword evidence="1" id="KW-1277">Toxin-antitoxin system</keyword>
<dbReference type="PANTHER" id="PTHR35601:SF1">
    <property type="entry name" value="TOXIN RELE"/>
    <property type="match status" value="1"/>
</dbReference>
<protein>
    <submittedName>
        <fullName evidence="2">Uncharacterized protein</fullName>
    </submittedName>
</protein>
<dbReference type="AlphaFoldDB" id="X1RQC5"/>
<dbReference type="InterPro" id="IPR035093">
    <property type="entry name" value="RelE/ParE_toxin_dom_sf"/>
</dbReference>
<evidence type="ECO:0000256" key="1">
    <source>
        <dbReference type="ARBA" id="ARBA00022649"/>
    </source>
</evidence>
<feature type="non-terminal residue" evidence="2">
    <location>
        <position position="1"/>
    </location>
</feature>
<accession>X1RQC5</accession>
<dbReference type="PANTHER" id="PTHR35601">
    <property type="entry name" value="TOXIN RELE"/>
    <property type="match status" value="1"/>
</dbReference>
<dbReference type="Gene3D" id="3.30.2310.20">
    <property type="entry name" value="RelE-like"/>
    <property type="match status" value="1"/>
</dbReference>
<proteinExistence type="predicted"/>
<reference evidence="2" key="1">
    <citation type="journal article" date="2014" name="Front. Microbiol.">
        <title>High frequency of phylogenetically diverse reductive dehalogenase-homologous genes in deep subseafloor sedimentary metagenomes.</title>
        <authorList>
            <person name="Kawai M."/>
            <person name="Futagami T."/>
            <person name="Toyoda A."/>
            <person name="Takaki Y."/>
            <person name="Nishi S."/>
            <person name="Hori S."/>
            <person name="Arai W."/>
            <person name="Tsubouchi T."/>
            <person name="Morono Y."/>
            <person name="Uchiyama I."/>
            <person name="Ito T."/>
            <person name="Fujiyama A."/>
            <person name="Inagaki F."/>
            <person name="Takami H."/>
        </authorList>
    </citation>
    <scope>NUCLEOTIDE SEQUENCE</scope>
    <source>
        <strain evidence="2">Expedition CK06-06</strain>
    </source>
</reference>
<gene>
    <name evidence="2" type="ORF">S06H3_60565</name>
</gene>
<dbReference type="InterPro" id="IPR007712">
    <property type="entry name" value="RelE/ParE_toxin"/>
</dbReference>
<evidence type="ECO:0000313" key="2">
    <source>
        <dbReference type="EMBL" id="GAI57714.1"/>
    </source>
</evidence>
<name>X1RQC5_9ZZZZ</name>
<dbReference type="Pfam" id="PF05016">
    <property type="entry name" value="ParE_toxin"/>
    <property type="match status" value="1"/>
</dbReference>
<comment type="caution">
    <text evidence="2">The sequence shown here is derived from an EMBL/GenBank/DDBJ whole genome shotgun (WGS) entry which is preliminary data.</text>
</comment>
<organism evidence="2">
    <name type="scientific">marine sediment metagenome</name>
    <dbReference type="NCBI Taxonomy" id="412755"/>
    <lineage>
        <taxon>unclassified sequences</taxon>
        <taxon>metagenomes</taxon>
        <taxon>ecological metagenomes</taxon>
    </lineage>
</organism>